<evidence type="ECO:0000256" key="1">
    <source>
        <dbReference type="ARBA" id="ARBA00023015"/>
    </source>
</evidence>
<dbReference type="CDD" id="cd07377">
    <property type="entry name" value="WHTH_GntR"/>
    <property type="match status" value="1"/>
</dbReference>
<dbReference type="SMART" id="SM00345">
    <property type="entry name" value="HTH_GNTR"/>
    <property type="match status" value="1"/>
</dbReference>
<dbReference type="Gene3D" id="1.10.10.10">
    <property type="entry name" value="Winged helix-like DNA-binding domain superfamily/Winged helix DNA-binding domain"/>
    <property type="match status" value="1"/>
</dbReference>
<keyword evidence="2" id="KW-0238">DNA-binding</keyword>
<dbReference type="PROSITE" id="PS50949">
    <property type="entry name" value="HTH_GNTR"/>
    <property type="match status" value="1"/>
</dbReference>
<dbReference type="SUPFAM" id="SSF46785">
    <property type="entry name" value="Winged helix' DNA-binding domain"/>
    <property type="match status" value="1"/>
</dbReference>
<evidence type="ECO:0000313" key="5">
    <source>
        <dbReference type="EMBL" id="MDI4644752.1"/>
    </source>
</evidence>
<proteinExistence type="predicted"/>
<feature type="domain" description="HTH gntR-type" evidence="4">
    <location>
        <begin position="11"/>
        <end position="79"/>
    </location>
</feature>
<organism evidence="5 6">
    <name type="scientific">Cohnella hashimotonis</name>
    <dbReference type="NCBI Taxonomy" id="2826895"/>
    <lineage>
        <taxon>Bacteria</taxon>
        <taxon>Bacillati</taxon>
        <taxon>Bacillota</taxon>
        <taxon>Bacilli</taxon>
        <taxon>Bacillales</taxon>
        <taxon>Paenibacillaceae</taxon>
        <taxon>Cohnella</taxon>
    </lineage>
</organism>
<dbReference type="EMBL" id="JAGRPV010000001">
    <property type="protein sequence ID" value="MDI4644752.1"/>
    <property type="molecule type" value="Genomic_DNA"/>
</dbReference>
<evidence type="ECO:0000259" key="4">
    <source>
        <dbReference type="PROSITE" id="PS50949"/>
    </source>
</evidence>
<dbReference type="SUPFAM" id="SSF53850">
    <property type="entry name" value="Periplasmic binding protein-like II"/>
    <property type="match status" value="1"/>
</dbReference>
<dbReference type="InterPro" id="IPR036390">
    <property type="entry name" value="WH_DNA-bd_sf"/>
</dbReference>
<protein>
    <submittedName>
        <fullName evidence="5">Extracellular solute-binding protein</fullName>
    </submittedName>
</protein>
<reference evidence="5" key="1">
    <citation type="submission" date="2023-04" db="EMBL/GenBank/DDBJ databases">
        <title>Comparative genomic analysis of Cohnella hashimotonis sp. nov., isolated from the International Space Station.</title>
        <authorList>
            <person name="Venkateswaran K."/>
            <person name="Simpson A."/>
        </authorList>
    </citation>
    <scope>NUCLEOTIDE SEQUENCE</scope>
    <source>
        <strain evidence="5">F6_2S_P_1</strain>
    </source>
</reference>
<comment type="caution">
    <text evidence="5">The sequence shown here is derived from an EMBL/GenBank/DDBJ whole genome shotgun (WGS) entry which is preliminary data.</text>
</comment>
<dbReference type="InterPro" id="IPR050490">
    <property type="entry name" value="Bact_solute-bd_prot1"/>
</dbReference>
<evidence type="ECO:0000256" key="3">
    <source>
        <dbReference type="ARBA" id="ARBA00023163"/>
    </source>
</evidence>
<evidence type="ECO:0000313" key="6">
    <source>
        <dbReference type="Proteomes" id="UP001161691"/>
    </source>
</evidence>
<dbReference type="Pfam" id="PF13416">
    <property type="entry name" value="SBP_bac_8"/>
    <property type="match status" value="1"/>
</dbReference>
<dbReference type="InterPro" id="IPR006059">
    <property type="entry name" value="SBP"/>
</dbReference>
<dbReference type="PRINTS" id="PR00035">
    <property type="entry name" value="HTHGNTR"/>
</dbReference>
<dbReference type="Proteomes" id="UP001161691">
    <property type="component" value="Unassembled WGS sequence"/>
</dbReference>
<evidence type="ECO:0000256" key="2">
    <source>
        <dbReference type="ARBA" id="ARBA00023125"/>
    </source>
</evidence>
<keyword evidence="1" id="KW-0805">Transcription regulation</keyword>
<name>A0ABT6TD40_9BACL</name>
<sequence length="463" mass="51857">MKTKQSRKTFRIRQDEMLSRLRQDILEGVRKPGEFLPSEKDLSDRFALSNKIVRDVLAELAAEGLIEKKPRIGSVVSQRSEPERIVLKLGHHGSTLRETELKALLSSFEARYPHIRVQDVTLPGHDPIALKPYLEHGLVDVITLNDAELRTFRETGDADGLLPLVGEPECYPFLTGAMTAGGTLLARPFTFSPTILCYNREHFREREMWEPDSGWGWDELLGAADRLTVPQERAGFHFSATQRNRIAVFLLQSGAKAERDAAGRLRMRGTRMLAGIRRYKEIVTDRMTPLMSERDAGFRVEELFAQGKLSMMLTTYYGLNALRQADIAYDIAPLPRLSDPVTLVIAIGLAVNRHSPRAAEARLLTEYLTGPAAQAAIRRDTLSLPALRAAADEPGNGDGAEGFSRPSRFGMYREIIPTYRFGDALGLLEREWSRLLPEVMLYLSGLQSEEAFCDKVEAAGQFS</sequence>
<dbReference type="PANTHER" id="PTHR43649">
    <property type="entry name" value="ARABINOSE-BINDING PROTEIN-RELATED"/>
    <property type="match status" value="1"/>
</dbReference>
<dbReference type="PANTHER" id="PTHR43649:SF12">
    <property type="entry name" value="DIACETYLCHITOBIOSE BINDING PROTEIN DASA"/>
    <property type="match status" value="1"/>
</dbReference>
<accession>A0ABT6TD40</accession>
<gene>
    <name evidence="5" type="ORF">KB449_07235</name>
</gene>
<dbReference type="Pfam" id="PF00392">
    <property type="entry name" value="GntR"/>
    <property type="match status" value="1"/>
</dbReference>
<dbReference type="InterPro" id="IPR000524">
    <property type="entry name" value="Tscrpt_reg_HTH_GntR"/>
</dbReference>
<dbReference type="InterPro" id="IPR036388">
    <property type="entry name" value="WH-like_DNA-bd_sf"/>
</dbReference>
<dbReference type="Gene3D" id="3.40.190.10">
    <property type="entry name" value="Periplasmic binding protein-like II"/>
    <property type="match status" value="1"/>
</dbReference>
<dbReference type="RefSeq" id="WP_282907739.1">
    <property type="nucleotide sequence ID" value="NZ_JAGRPV010000001.1"/>
</dbReference>
<keyword evidence="6" id="KW-1185">Reference proteome</keyword>
<keyword evidence="3" id="KW-0804">Transcription</keyword>